<dbReference type="GO" id="GO:0005415">
    <property type="term" value="F:nucleoside:sodium symporter activity"/>
    <property type="evidence" value="ECO:0007669"/>
    <property type="project" value="TreeGrafter"/>
</dbReference>
<feature type="domain" description="Concentrative nucleoside transporter C-terminal" evidence="2">
    <location>
        <begin position="1"/>
        <end position="105"/>
    </location>
</feature>
<feature type="transmembrane region" description="Helical" evidence="1">
    <location>
        <begin position="50"/>
        <end position="73"/>
    </location>
</feature>
<dbReference type="InterPro" id="IPR008276">
    <property type="entry name" value="C_nuclsd_transpt"/>
</dbReference>
<keyword evidence="1" id="KW-0472">Membrane</keyword>
<protein>
    <submittedName>
        <fullName evidence="3">Na+ dependent nucleoside transporter</fullName>
    </submittedName>
</protein>
<dbReference type="PANTHER" id="PTHR10590">
    <property type="entry name" value="SODIUM/NUCLEOSIDE COTRANSPORTER"/>
    <property type="match status" value="1"/>
</dbReference>
<name>A0A2G9TTM5_TELCI</name>
<dbReference type="EMBL" id="KZ353738">
    <property type="protein sequence ID" value="PIO61361.1"/>
    <property type="molecule type" value="Genomic_DNA"/>
</dbReference>
<dbReference type="Pfam" id="PF07662">
    <property type="entry name" value="Nucleos_tra2_C"/>
    <property type="match status" value="1"/>
</dbReference>
<gene>
    <name evidence="3" type="ORF">TELCIR_17117</name>
</gene>
<dbReference type="InterPro" id="IPR011657">
    <property type="entry name" value="CNT_C_dom"/>
</dbReference>
<dbReference type="Proteomes" id="UP000230423">
    <property type="component" value="Unassembled WGS sequence"/>
</dbReference>
<dbReference type="AlphaFoldDB" id="A0A2G9TTM5"/>
<dbReference type="PANTHER" id="PTHR10590:SF4">
    <property type="entry name" value="SOLUTE CARRIER FAMILY 28 MEMBER 3"/>
    <property type="match status" value="1"/>
</dbReference>
<organism evidence="3 4">
    <name type="scientific">Teladorsagia circumcincta</name>
    <name type="common">Brown stomach worm</name>
    <name type="synonym">Ostertagia circumcincta</name>
    <dbReference type="NCBI Taxonomy" id="45464"/>
    <lineage>
        <taxon>Eukaryota</taxon>
        <taxon>Metazoa</taxon>
        <taxon>Ecdysozoa</taxon>
        <taxon>Nematoda</taxon>
        <taxon>Chromadorea</taxon>
        <taxon>Rhabditida</taxon>
        <taxon>Rhabditina</taxon>
        <taxon>Rhabditomorpha</taxon>
        <taxon>Strongyloidea</taxon>
        <taxon>Trichostrongylidae</taxon>
        <taxon>Teladorsagia</taxon>
    </lineage>
</organism>
<reference evidence="3 4" key="1">
    <citation type="submission" date="2015-09" db="EMBL/GenBank/DDBJ databases">
        <title>Draft genome of the parasitic nematode Teladorsagia circumcincta isolate WARC Sus (inbred).</title>
        <authorList>
            <person name="Mitreva M."/>
        </authorList>
    </citation>
    <scope>NUCLEOTIDE SEQUENCE [LARGE SCALE GENOMIC DNA]</scope>
    <source>
        <strain evidence="3 4">S</strain>
    </source>
</reference>
<keyword evidence="4" id="KW-1185">Reference proteome</keyword>
<keyword evidence="1" id="KW-0812">Transmembrane</keyword>
<accession>A0A2G9TTM5</accession>
<proteinExistence type="predicted"/>
<evidence type="ECO:0000259" key="2">
    <source>
        <dbReference type="Pfam" id="PF07662"/>
    </source>
</evidence>
<dbReference type="OrthoDB" id="6075923at2759"/>
<keyword evidence="1" id="KW-1133">Transmembrane helix</keyword>
<sequence length="108" mass="11232">MGVTGDAQETLAVARLIATKTAVNEFVAYRALGEMIAGETPQISPRSAMIATYALCSFSNLGTIGIAMGVLGGMAPSKRHVLARLVFRALICGCVCCLYTAALAGNDY</sequence>
<evidence type="ECO:0000313" key="4">
    <source>
        <dbReference type="Proteomes" id="UP000230423"/>
    </source>
</evidence>
<evidence type="ECO:0000256" key="1">
    <source>
        <dbReference type="SAM" id="Phobius"/>
    </source>
</evidence>
<evidence type="ECO:0000313" key="3">
    <source>
        <dbReference type="EMBL" id="PIO61361.1"/>
    </source>
</evidence>
<feature type="transmembrane region" description="Helical" evidence="1">
    <location>
        <begin position="85"/>
        <end position="105"/>
    </location>
</feature>
<dbReference type="GO" id="GO:0005886">
    <property type="term" value="C:plasma membrane"/>
    <property type="evidence" value="ECO:0007669"/>
    <property type="project" value="TreeGrafter"/>
</dbReference>